<dbReference type="InterPro" id="IPR019438">
    <property type="entry name" value="Q_salvage"/>
</dbReference>
<evidence type="ECO:0000256" key="2">
    <source>
        <dbReference type="ARBA" id="ARBA00035119"/>
    </source>
</evidence>
<dbReference type="STRING" id="1198029.A0A1U7LGH0"/>
<gene>
    <name evidence="7" type="ORF">NEOLI_001085</name>
</gene>
<dbReference type="GO" id="GO:0006400">
    <property type="term" value="P:tRNA modification"/>
    <property type="evidence" value="ECO:0007669"/>
    <property type="project" value="TreeGrafter"/>
</dbReference>
<dbReference type="Proteomes" id="UP000186594">
    <property type="component" value="Unassembled WGS sequence"/>
</dbReference>
<dbReference type="GO" id="GO:0016787">
    <property type="term" value="F:hydrolase activity"/>
    <property type="evidence" value="ECO:0007669"/>
    <property type="project" value="UniProtKB-KW"/>
</dbReference>
<dbReference type="PANTHER" id="PTHR21314">
    <property type="entry name" value="QUEUOSINE 5'-PHOSPHATE N-GLYCOSYLASE_HYDROLASE-RELATED"/>
    <property type="match status" value="1"/>
</dbReference>
<evidence type="ECO:0000256" key="5">
    <source>
        <dbReference type="ARBA" id="ARBA00048204"/>
    </source>
</evidence>
<protein>
    <recommendedName>
        <fullName evidence="3 6">Queuosine 5'-phosphate N-glycosylase/hydrolase</fullName>
        <ecNumber evidence="6">3.2.2.-</ecNumber>
    </recommendedName>
    <alternativeName>
        <fullName evidence="4 6">Queuosine-nucleotide N-glycosylase/hydrolase</fullName>
    </alternativeName>
</protein>
<evidence type="ECO:0000256" key="3">
    <source>
        <dbReference type="ARBA" id="ARBA00035306"/>
    </source>
</evidence>
<evidence type="ECO:0000256" key="6">
    <source>
        <dbReference type="RuleBase" id="RU365002"/>
    </source>
</evidence>
<dbReference type="AlphaFoldDB" id="A0A1U7LGH0"/>
<dbReference type="EC" id="3.2.2.-" evidence="6"/>
<reference evidence="7 8" key="1">
    <citation type="submission" date="2016-04" db="EMBL/GenBank/DDBJ databases">
        <title>Evolutionary innovation and constraint leading to complex multicellularity in the Ascomycota.</title>
        <authorList>
            <person name="Cisse O."/>
            <person name="Nguyen A."/>
            <person name="Hewitt D.A."/>
            <person name="Jedd G."/>
            <person name="Stajich J.E."/>
        </authorList>
    </citation>
    <scope>NUCLEOTIDE SEQUENCE [LARGE SCALE GENOMIC DNA]</scope>
    <source>
        <strain evidence="7 8">DAH-3</strain>
    </source>
</reference>
<evidence type="ECO:0000313" key="8">
    <source>
        <dbReference type="Proteomes" id="UP000186594"/>
    </source>
</evidence>
<comment type="caution">
    <text evidence="7">The sequence shown here is derived from an EMBL/GenBank/DDBJ whole genome shotgun (WGS) entry which is preliminary data.</text>
</comment>
<comment type="catalytic activity">
    <reaction evidence="5 6">
        <text>queuosine 5'-phosphate + H2O = queuine + D-ribose 5-phosphate</text>
        <dbReference type="Rhea" id="RHEA:75387"/>
        <dbReference type="ChEBI" id="CHEBI:15377"/>
        <dbReference type="ChEBI" id="CHEBI:17433"/>
        <dbReference type="ChEBI" id="CHEBI:78346"/>
        <dbReference type="ChEBI" id="CHEBI:194371"/>
    </reaction>
    <physiologicalReaction direction="left-to-right" evidence="5 6">
        <dbReference type="Rhea" id="RHEA:75388"/>
    </physiologicalReaction>
</comment>
<keyword evidence="1 6" id="KW-0378">Hydrolase</keyword>
<keyword evidence="8" id="KW-1185">Reference proteome</keyword>
<accession>A0A1U7LGH0</accession>
<dbReference type="OrthoDB" id="416777at2759"/>
<dbReference type="Pfam" id="PF10343">
    <property type="entry name" value="Q_salvage"/>
    <property type="match status" value="1"/>
</dbReference>
<evidence type="ECO:0000313" key="7">
    <source>
        <dbReference type="EMBL" id="OLL21693.1"/>
    </source>
</evidence>
<name>A0A1U7LGH0_NEOID</name>
<organism evidence="7 8">
    <name type="scientific">Neolecta irregularis (strain DAH-3)</name>
    <dbReference type="NCBI Taxonomy" id="1198029"/>
    <lineage>
        <taxon>Eukaryota</taxon>
        <taxon>Fungi</taxon>
        <taxon>Dikarya</taxon>
        <taxon>Ascomycota</taxon>
        <taxon>Taphrinomycotina</taxon>
        <taxon>Neolectales</taxon>
        <taxon>Neolectaceae</taxon>
        <taxon>Neolecta</taxon>
    </lineage>
</organism>
<dbReference type="EMBL" id="LXFE01004399">
    <property type="protein sequence ID" value="OLL21693.1"/>
    <property type="molecule type" value="Genomic_DNA"/>
</dbReference>
<proteinExistence type="inferred from homology"/>
<sequence>MTRIKGFWCAIVQLVTRINVGDIYPGNILEMIDSSSYILSTMSEDELVPELREILLQRFGKPKVNSTGVLESAEFISDNMLDIAIDRDGCVAAAKLISSAMRETPFTVETWASHPLNPKSKDESSLNWIFLIDLLNFSFWSDFDSEDTGTHPDRYCILENGTKWTGYWSLCAAINRALLEGNLFTKPSADQQRSQ</sequence>
<evidence type="ECO:0000256" key="4">
    <source>
        <dbReference type="ARBA" id="ARBA00035393"/>
    </source>
</evidence>
<evidence type="ECO:0000256" key="1">
    <source>
        <dbReference type="ARBA" id="ARBA00022801"/>
    </source>
</evidence>
<comment type="similarity">
    <text evidence="2 6">Belongs to the QNG1 protein family.</text>
</comment>
<dbReference type="PANTHER" id="PTHR21314:SF0">
    <property type="entry name" value="QUEUOSINE 5'-PHOSPHATE N-GLYCOSYLASE_HYDROLASE"/>
    <property type="match status" value="1"/>
</dbReference>
<comment type="function">
    <text evidence="6">Catalyzes the hydrolysis of queuosine 5'-phosphate, releasing the nucleobase queuine (q). Is required for salvage of queuine from exogenous queuosine (Q) that is imported and then converted to queuosine 5'-phosphate intracellularly.</text>
</comment>
<dbReference type="OMA" id="ETWASHP"/>